<comment type="caution">
    <text evidence="3">The sequence shown here is derived from an EMBL/GenBank/DDBJ whole genome shotgun (WGS) entry which is preliminary data.</text>
</comment>
<dbReference type="Proteomes" id="UP001209257">
    <property type="component" value="Unassembled WGS sequence"/>
</dbReference>
<dbReference type="InterPro" id="IPR050272">
    <property type="entry name" value="Isochorismatase-like_hydrls"/>
</dbReference>
<dbReference type="EMBL" id="JAOTJC010000011">
    <property type="protein sequence ID" value="MCU7555392.1"/>
    <property type="molecule type" value="Genomic_DNA"/>
</dbReference>
<dbReference type="CDD" id="cd00431">
    <property type="entry name" value="cysteine_hydrolases"/>
    <property type="match status" value="1"/>
</dbReference>
<protein>
    <submittedName>
        <fullName evidence="3">Cysteine hydrolase</fullName>
    </submittedName>
</protein>
<dbReference type="Gene3D" id="3.40.50.850">
    <property type="entry name" value="Isochorismatase-like"/>
    <property type="match status" value="1"/>
</dbReference>
<dbReference type="RefSeq" id="WP_262995027.1">
    <property type="nucleotide sequence ID" value="NZ_JAOTJC010000011.1"/>
</dbReference>
<gene>
    <name evidence="3" type="ORF">OCL06_12420</name>
</gene>
<evidence type="ECO:0000313" key="3">
    <source>
        <dbReference type="EMBL" id="MCU7555392.1"/>
    </source>
</evidence>
<evidence type="ECO:0000256" key="1">
    <source>
        <dbReference type="ARBA" id="ARBA00022801"/>
    </source>
</evidence>
<dbReference type="SUPFAM" id="SSF52499">
    <property type="entry name" value="Isochorismatase-like hydrolases"/>
    <property type="match status" value="1"/>
</dbReference>
<dbReference type="GO" id="GO:0016787">
    <property type="term" value="F:hydrolase activity"/>
    <property type="evidence" value="ECO:0007669"/>
    <property type="project" value="UniProtKB-KW"/>
</dbReference>
<accession>A0ABT2VR68</accession>
<sequence>MNKPADFPDKSKVVLIIIDMINDLEFEDGEKMLSPALEAARNIAAFKEEQLKNRSIPTIYVNDNFGKWRSDFRQLVSHVLDDGVRGEEVTRILHPDEDDYFVIKARHSGFFGTTLETLLQHLGAETLILAGLTGDMCVQFTAQDAHMRQFNLIIPPDLIVCADEKTKQTAISQMALTCKAATPCSSDINLDEYL</sequence>
<keyword evidence="1 3" id="KW-0378">Hydrolase</keyword>
<dbReference type="PANTHER" id="PTHR43540:SF6">
    <property type="entry name" value="ISOCHORISMATASE-LIKE DOMAIN-CONTAINING PROTEIN"/>
    <property type="match status" value="1"/>
</dbReference>
<organism evidence="3 4">
    <name type="scientific">Alteromonas salexigens</name>
    <dbReference type="NCBI Taxonomy" id="2982530"/>
    <lineage>
        <taxon>Bacteria</taxon>
        <taxon>Pseudomonadati</taxon>
        <taxon>Pseudomonadota</taxon>
        <taxon>Gammaproteobacteria</taxon>
        <taxon>Alteromonadales</taxon>
        <taxon>Alteromonadaceae</taxon>
        <taxon>Alteromonas/Salinimonas group</taxon>
        <taxon>Alteromonas</taxon>
    </lineage>
</organism>
<proteinExistence type="predicted"/>
<evidence type="ECO:0000313" key="4">
    <source>
        <dbReference type="Proteomes" id="UP001209257"/>
    </source>
</evidence>
<feature type="domain" description="Isochorismatase-like" evidence="2">
    <location>
        <begin position="14"/>
        <end position="178"/>
    </location>
</feature>
<dbReference type="PANTHER" id="PTHR43540">
    <property type="entry name" value="PEROXYUREIDOACRYLATE/UREIDOACRYLATE AMIDOHYDROLASE-RELATED"/>
    <property type="match status" value="1"/>
</dbReference>
<keyword evidence="4" id="KW-1185">Reference proteome</keyword>
<dbReference type="InterPro" id="IPR036380">
    <property type="entry name" value="Isochorismatase-like_sf"/>
</dbReference>
<evidence type="ECO:0000259" key="2">
    <source>
        <dbReference type="Pfam" id="PF00857"/>
    </source>
</evidence>
<reference evidence="4" key="1">
    <citation type="submission" date="2023-07" db="EMBL/GenBank/DDBJ databases">
        <title>Study on multiphase classification of strain Alteromonas salexigens isolated from the Yellow Sea.</title>
        <authorList>
            <person name="Sun L."/>
        </authorList>
    </citation>
    <scope>NUCLEOTIDE SEQUENCE [LARGE SCALE GENOMIC DNA]</scope>
    <source>
        <strain evidence="4">ASW11-19</strain>
    </source>
</reference>
<dbReference type="InterPro" id="IPR000868">
    <property type="entry name" value="Isochorismatase-like_dom"/>
</dbReference>
<name>A0ABT2VR68_9ALTE</name>
<dbReference type="Pfam" id="PF00857">
    <property type="entry name" value="Isochorismatase"/>
    <property type="match status" value="1"/>
</dbReference>